<sequence length="66" mass="7553">MEGLQGGRSSCTAIHRQHHATLLQRACLSVELYTLRVLEALYMLLLLFPELPDTLMKQWYTHGIPS</sequence>
<name>A0A9D4JX63_DREPO</name>
<comment type="caution">
    <text evidence="1">The sequence shown here is derived from an EMBL/GenBank/DDBJ whole genome shotgun (WGS) entry which is preliminary data.</text>
</comment>
<protein>
    <submittedName>
        <fullName evidence="1">Uncharacterized protein</fullName>
    </submittedName>
</protein>
<accession>A0A9D4JX63</accession>
<proteinExistence type="predicted"/>
<organism evidence="1 2">
    <name type="scientific">Dreissena polymorpha</name>
    <name type="common">Zebra mussel</name>
    <name type="synonym">Mytilus polymorpha</name>
    <dbReference type="NCBI Taxonomy" id="45954"/>
    <lineage>
        <taxon>Eukaryota</taxon>
        <taxon>Metazoa</taxon>
        <taxon>Spiralia</taxon>
        <taxon>Lophotrochozoa</taxon>
        <taxon>Mollusca</taxon>
        <taxon>Bivalvia</taxon>
        <taxon>Autobranchia</taxon>
        <taxon>Heteroconchia</taxon>
        <taxon>Euheterodonta</taxon>
        <taxon>Imparidentia</taxon>
        <taxon>Neoheterodontei</taxon>
        <taxon>Myida</taxon>
        <taxon>Dreissenoidea</taxon>
        <taxon>Dreissenidae</taxon>
        <taxon>Dreissena</taxon>
    </lineage>
</organism>
<gene>
    <name evidence="1" type="ORF">DPMN_125534</name>
</gene>
<dbReference type="EMBL" id="JAIWYP010000005">
    <property type="protein sequence ID" value="KAH3823717.1"/>
    <property type="molecule type" value="Genomic_DNA"/>
</dbReference>
<evidence type="ECO:0000313" key="2">
    <source>
        <dbReference type="Proteomes" id="UP000828390"/>
    </source>
</evidence>
<reference evidence="1" key="2">
    <citation type="submission" date="2020-11" db="EMBL/GenBank/DDBJ databases">
        <authorList>
            <person name="McCartney M.A."/>
            <person name="Auch B."/>
            <person name="Kono T."/>
            <person name="Mallez S."/>
            <person name="Becker A."/>
            <person name="Gohl D.M."/>
            <person name="Silverstein K.A.T."/>
            <person name="Koren S."/>
            <person name="Bechman K.B."/>
            <person name="Herman A."/>
            <person name="Abrahante J.E."/>
            <person name="Garbe J."/>
        </authorList>
    </citation>
    <scope>NUCLEOTIDE SEQUENCE</scope>
    <source>
        <strain evidence="1">Duluth1</strain>
        <tissue evidence="1">Whole animal</tissue>
    </source>
</reference>
<reference evidence="1" key="1">
    <citation type="journal article" date="2019" name="bioRxiv">
        <title>The Genome of the Zebra Mussel, Dreissena polymorpha: A Resource for Invasive Species Research.</title>
        <authorList>
            <person name="McCartney M.A."/>
            <person name="Auch B."/>
            <person name="Kono T."/>
            <person name="Mallez S."/>
            <person name="Zhang Y."/>
            <person name="Obille A."/>
            <person name="Becker A."/>
            <person name="Abrahante J.E."/>
            <person name="Garbe J."/>
            <person name="Badalamenti J.P."/>
            <person name="Herman A."/>
            <person name="Mangelson H."/>
            <person name="Liachko I."/>
            <person name="Sullivan S."/>
            <person name="Sone E.D."/>
            <person name="Koren S."/>
            <person name="Silverstein K.A.T."/>
            <person name="Beckman K.B."/>
            <person name="Gohl D.M."/>
        </authorList>
    </citation>
    <scope>NUCLEOTIDE SEQUENCE</scope>
    <source>
        <strain evidence="1">Duluth1</strain>
        <tissue evidence="1">Whole animal</tissue>
    </source>
</reference>
<dbReference type="Proteomes" id="UP000828390">
    <property type="component" value="Unassembled WGS sequence"/>
</dbReference>
<evidence type="ECO:0000313" key="1">
    <source>
        <dbReference type="EMBL" id="KAH3823717.1"/>
    </source>
</evidence>
<dbReference type="AlphaFoldDB" id="A0A9D4JX63"/>
<keyword evidence="2" id="KW-1185">Reference proteome</keyword>